<keyword evidence="4" id="KW-0547">Nucleotide-binding</keyword>
<evidence type="ECO:0000313" key="18">
    <source>
        <dbReference type="Proteomes" id="UP000217065"/>
    </source>
</evidence>
<evidence type="ECO:0000259" key="14">
    <source>
        <dbReference type="Pfam" id="PF12705"/>
    </source>
</evidence>
<keyword evidence="8 17" id="KW-0269">Exonuclease</keyword>
<evidence type="ECO:0000256" key="9">
    <source>
        <dbReference type="ARBA" id="ARBA00022840"/>
    </source>
</evidence>
<dbReference type="InterPro" id="IPR049035">
    <property type="entry name" value="ADDB_N"/>
</dbReference>
<evidence type="ECO:0000256" key="2">
    <source>
        <dbReference type="ARBA" id="ARBA00022722"/>
    </source>
</evidence>
<feature type="domain" description="ATP-dependent helicase/deoxyribonuclease subunit B N-terminal" evidence="16">
    <location>
        <begin position="10"/>
        <end position="290"/>
    </location>
</feature>
<dbReference type="InterPro" id="IPR014140">
    <property type="entry name" value="DNA_helicase_suAddB"/>
</dbReference>
<dbReference type="InterPro" id="IPR011604">
    <property type="entry name" value="PDDEXK-like_dom_sf"/>
</dbReference>
<dbReference type="GO" id="GO:0005524">
    <property type="term" value="F:ATP binding"/>
    <property type="evidence" value="ECO:0007669"/>
    <property type="project" value="UniProtKB-KW"/>
</dbReference>
<feature type="domain" description="PD-(D/E)XK endonuclease-like" evidence="14">
    <location>
        <begin position="790"/>
        <end position="1129"/>
    </location>
</feature>
<keyword evidence="5" id="KW-0227">DNA damage</keyword>
<keyword evidence="9" id="KW-0067">ATP-binding</keyword>
<dbReference type="GO" id="GO:0004386">
    <property type="term" value="F:helicase activity"/>
    <property type="evidence" value="ECO:0007669"/>
    <property type="project" value="UniProtKB-KW"/>
</dbReference>
<keyword evidence="3" id="KW-0479">Metal-binding</keyword>
<dbReference type="Pfam" id="PF12705">
    <property type="entry name" value="PDDEXK_1"/>
    <property type="match status" value="1"/>
</dbReference>
<dbReference type="NCBIfam" id="TIGR02773">
    <property type="entry name" value="addB_Gpos"/>
    <property type="match status" value="1"/>
</dbReference>
<keyword evidence="11" id="KW-0411">Iron-sulfur</keyword>
<keyword evidence="13" id="KW-0234">DNA repair</keyword>
<evidence type="ECO:0000256" key="13">
    <source>
        <dbReference type="ARBA" id="ARBA00023204"/>
    </source>
</evidence>
<protein>
    <submittedName>
        <fullName evidence="17">Helicase-exonuclease AddAB subunit AddB</fullName>
    </submittedName>
</protein>
<dbReference type="Pfam" id="PF21445">
    <property type="entry name" value="ADDB_N"/>
    <property type="match status" value="1"/>
</dbReference>
<feature type="domain" description="UvrD-like helicase C-terminal" evidence="15">
    <location>
        <begin position="295"/>
        <end position="373"/>
    </location>
</feature>
<evidence type="ECO:0000259" key="15">
    <source>
        <dbReference type="Pfam" id="PF13361"/>
    </source>
</evidence>
<evidence type="ECO:0000256" key="5">
    <source>
        <dbReference type="ARBA" id="ARBA00022763"/>
    </source>
</evidence>
<organism evidence="17 18">
    <name type="scientific">Tetzosporium hominis</name>
    <dbReference type="NCBI Taxonomy" id="2020506"/>
    <lineage>
        <taxon>Bacteria</taxon>
        <taxon>Bacillati</taxon>
        <taxon>Bacillota</taxon>
        <taxon>Bacilli</taxon>
        <taxon>Bacillales</taxon>
        <taxon>Caryophanaceae</taxon>
        <taxon>Tetzosporium</taxon>
    </lineage>
</organism>
<name>A0A264W685_9BACL</name>
<keyword evidence="7 17" id="KW-0347">Helicase</keyword>
<evidence type="ECO:0000256" key="6">
    <source>
        <dbReference type="ARBA" id="ARBA00022801"/>
    </source>
</evidence>
<dbReference type="AlphaFoldDB" id="A0A264W685"/>
<keyword evidence="10" id="KW-0408">Iron</keyword>
<evidence type="ECO:0000256" key="12">
    <source>
        <dbReference type="ARBA" id="ARBA00023125"/>
    </source>
</evidence>
<evidence type="ECO:0000256" key="3">
    <source>
        <dbReference type="ARBA" id="ARBA00022723"/>
    </source>
</evidence>
<dbReference type="PANTHER" id="PTHR30591:SF1">
    <property type="entry name" value="RECBCD ENZYME SUBUNIT RECC"/>
    <property type="match status" value="1"/>
</dbReference>
<evidence type="ECO:0000256" key="11">
    <source>
        <dbReference type="ARBA" id="ARBA00023014"/>
    </source>
</evidence>
<dbReference type="GO" id="GO:0000724">
    <property type="term" value="P:double-strand break repair via homologous recombination"/>
    <property type="evidence" value="ECO:0007669"/>
    <property type="project" value="InterPro"/>
</dbReference>
<dbReference type="SUPFAM" id="SSF52540">
    <property type="entry name" value="P-loop containing nucleoside triphosphate hydrolases"/>
    <property type="match status" value="1"/>
</dbReference>
<dbReference type="Gene3D" id="3.90.320.10">
    <property type="match status" value="1"/>
</dbReference>
<comment type="caution">
    <text evidence="17">The sequence shown here is derived from an EMBL/GenBank/DDBJ whole genome shotgun (WGS) entry which is preliminary data.</text>
</comment>
<evidence type="ECO:0000256" key="10">
    <source>
        <dbReference type="ARBA" id="ARBA00023004"/>
    </source>
</evidence>
<keyword evidence="6" id="KW-0378">Hydrolase</keyword>
<gene>
    <name evidence="17" type="primary">addB</name>
    <name evidence="17" type="ORF">CF394_01340</name>
</gene>
<keyword evidence="2" id="KW-0540">Nuclease</keyword>
<evidence type="ECO:0000256" key="1">
    <source>
        <dbReference type="ARBA" id="ARBA00022485"/>
    </source>
</evidence>
<dbReference type="EMBL" id="NOKQ01000134">
    <property type="protein sequence ID" value="OZS79093.1"/>
    <property type="molecule type" value="Genomic_DNA"/>
</dbReference>
<keyword evidence="1" id="KW-0004">4Fe-4S</keyword>
<dbReference type="GO" id="GO:0003677">
    <property type="term" value="F:DNA binding"/>
    <property type="evidence" value="ECO:0007669"/>
    <property type="project" value="UniProtKB-KW"/>
</dbReference>
<evidence type="ECO:0000259" key="16">
    <source>
        <dbReference type="Pfam" id="PF21445"/>
    </source>
</evidence>
<evidence type="ECO:0000256" key="7">
    <source>
        <dbReference type="ARBA" id="ARBA00022806"/>
    </source>
</evidence>
<dbReference type="GO" id="GO:0004527">
    <property type="term" value="F:exonuclease activity"/>
    <property type="evidence" value="ECO:0007669"/>
    <property type="project" value="UniProtKB-KW"/>
</dbReference>
<sequence>MGGLEMSLRFITGRTGTGKTTTMMNEIADRTATEPLGDPLFYLVPDQMSFTSEWHLSRHKGQTGLIRAQVTTFKRLSWRVLQEAGGITREEVNGIGYRMLIRSLLREQKDEFILFHRAATKKGFTDQMETLLKEMSRYSVTPESFQASLETLVQRNAPVPLQQKTKDLYTIAIELEKRLGTQYVDGEGHLRLLIDAIPHSSLIARSEVYIDSFTAFTPIERAIIEQLLCHAKRVHIALPMDSPQEAFDSQALFHSAAKTRQQLVEVAEQHQVDVEPDVHLVDQKRLQSPGARHAEHYFDQLRPSKSEDQSGIEFIEATNPRVEVNFVASQIRHLIQQGYRYQEIAVVHRDAETYEQLLTTTFSQQEIPYFSNEKRPMLDHPLLEVTKALFDIHRSNLGYESMFRLVKTGLLYPLDASPHEWRNRIYRLENFVLERGIRGERWATDSYWRVKRIRGLETVQMPQTDQELARERELKETRDWILSLVNPWREQLEQASTARDYAQALIDFMDRAAVPAKLAVWQQQAELESLLEEAVEHRQVWKEWIHVLEQFDLMFRGQELSVEDVAAILEEGLDQLCFSKIPPAIDQVVIGQADTARYLGIKAAFVLGVNDGNYPKRIDHEGLLTDEDRQFLQEAGMELAPTTRERLLEENYVLYKVLTTASHQVSFSYSLASLEGKPLLPSTYLKRLQQLFTNPVLQQVSQADFEGDSPRLVNHPRSALSGYAIKRYAQQELNQPLSPFWSQVDVYLRTSLYWNFVLERIERPLQKQPGTEKITRETAEQLYTSVISGSISRVETYYSCPYKQFASYGLQLQGRDVYKLEAPAMGDLFHAALKWISDYTTEHQIEWASLTRKQSYELAARAIDHIVPRFFHQLLMSTSRYQYISKKLTRIVASTMNALRQHAGRSLFHPVAIEVGFGLGEQLPPLTIPLNRGGKMELRGRIDRIDAAKIEDRNYLRIIDYKSSKKGLDLNEVYHGLSLQLLTYLDVATHFADHWVEGEAEPGGMLYVHLHEPTHQTTEELSQQKFEELELKSFKMDGLVTTDRDVLEAMDQELSGHSDIVPVHVKRDGSFGATSKVLAPEELRRTGDFVRKRHRQAGGGMLAGDTRVLPYRYREKMPCDYCSYRSICQFDPQDPRQPVRKLKAEKPAEVLEKIIQEVEPS</sequence>
<dbReference type="GO" id="GO:0046872">
    <property type="term" value="F:metal ion binding"/>
    <property type="evidence" value="ECO:0007669"/>
    <property type="project" value="UniProtKB-KW"/>
</dbReference>
<accession>A0A264W685</accession>
<evidence type="ECO:0000256" key="4">
    <source>
        <dbReference type="ARBA" id="ARBA00022741"/>
    </source>
</evidence>
<evidence type="ECO:0000313" key="17">
    <source>
        <dbReference type="EMBL" id="OZS79093.1"/>
    </source>
</evidence>
<evidence type="ECO:0000256" key="8">
    <source>
        <dbReference type="ARBA" id="ARBA00022839"/>
    </source>
</evidence>
<dbReference type="Pfam" id="PF13361">
    <property type="entry name" value="UvrD_C"/>
    <property type="match status" value="1"/>
</dbReference>
<dbReference type="InterPro" id="IPR038726">
    <property type="entry name" value="PDDEXK_AddAB-type"/>
</dbReference>
<dbReference type="Proteomes" id="UP000217065">
    <property type="component" value="Unassembled WGS sequence"/>
</dbReference>
<dbReference type="InterPro" id="IPR014017">
    <property type="entry name" value="DNA_helicase_UvrD-like_C"/>
</dbReference>
<proteinExistence type="predicted"/>
<dbReference type="OrthoDB" id="9758506at2"/>
<dbReference type="GO" id="GO:0051539">
    <property type="term" value="F:4 iron, 4 sulfur cluster binding"/>
    <property type="evidence" value="ECO:0007669"/>
    <property type="project" value="UniProtKB-KW"/>
</dbReference>
<dbReference type="PANTHER" id="PTHR30591">
    <property type="entry name" value="RECBCD ENZYME SUBUNIT RECC"/>
    <property type="match status" value="1"/>
</dbReference>
<reference evidence="17 18" key="1">
    <citation type="submission" date="2017-07" db="EMBL/GenBank/DDBJ databases">
        <title>Tetzosporium hominis gen.nov. sp.nov.</title>
        <authorList>
            <person name="Tetz G."/>
            <person name="Tetz V."/>
        </authorList>
    </citation>
    <scope>NUCLEOTIDE SEQUENCE [LARGE SCALE GENOMIC DNA]</scope>
    <source>
        <strain evidence="17 18">VT-49</strain>
    </source>
</reference>
<dbReference type="Gene3D" id="3.40.50.300">
    <property type="entry name" value="P-loop containing nucleotide triphosphate hydrolases"/>
    <property type="match status" value="3"/>
</dbReference>
<keyword evidence="18" id="KW-1185">Reference proteome</keyword>
<dbReference type="InterPro" id="IPR027417">
    <property type="entry name" value="P-loop_NTPase"/>
</dbReference>
<keyword evidence="12" id="KW-0238">DNA-binding</keyword>